<organism evidence="2 3">
    <name type="scientific">Mycena indigotica</name>
    <dbReference type="NCBI Taxonomy" id="2126181"/>
    <lineage>
        <taxon>Eukaryota</taxon>
        <taxon>Fungi</taxon>
        <taxon>Dikarya</taxon>
        <taxon>Basidiomycota</taxon>
        <taxon>Agaricomycotina</taxon>
        <taxon>Agaricomycetes</taxon>
        <taxon>Agaricomycetidae</taxon>
        <taxon>Agaricales</taxon>
        <taxon>Marasmiineae</taxon>
        <taxon>Mycenaceae</taxon>
        <taxon>Mycena</taxon>
    </lineage>
</organism>
<sequence>MSPSHNPSRLATLNIPSRMPPDDVWTLPQDQARKDLYGVDVVLTRCPETGNPVVIDEGHELRGFNVQAKSTARSSSAESSTSSSGKSSVMRSYGSSSASTTPELASSGSSEEEIIPALKIKTGVAIRHPRPVYPIPTFYERDPTPPPDPAEERYKYYRDQLRNATNIAAPICELLVSGLGHVTAKVVAPLLARLSVGKPNVVAVIRSEAIKLFRAYWDTDAWRKEPHGEHDYLTSRGVNIAGLLGSLFANELFPTDDVLRAIGVLTAGNPAFLKLMALHALVVHAGPPVCVGDARLRIEGLLAVVFARDSAGALVWGQHEESAVLVQHLMQVFEAYLASDDMRQIHEKAVAYTAPSATMRYRIEESHE</sequence>
<gene>
    <name evidence="2" type="ORF">MIND_00922400</name>
</gene>
<feature type="compositionally biased region" description="Polar residues" evidence="1">
    <location>
        <begin position="100"/>
        <end position="109"/>
    </location>
</feature>
<reference evidence="2" key="1">
    <citation type="submission" date="2020-05" db="EMBL/GenBank/DDBJ databases">
        <title>Mycena genomes resolve the evolution of fungal bioluminescence.</title>
        <authorList>
            <person name="Tsai I.J."/>
        </authorList>
    </citation>
    <scope>NUCLEOTIDE SEQUENCE</scope>
    <source>
        <strain evidence="2">171206Taipei</strain>
    </source>
</reference>
<feature type="region of interest" description="Disordered" evidence="1">
    <location>
        <begin position="67"/>
        <end position="111"/>
    </location>
</feature>
<protein>
    <submittedName>
        <fullName evidence="2">Uncharacterized protein</fullName>
    </submittedName>
</protein>
<dbReference type="GeneID" id="59348369"/>
<dbReference type="OrthoDB" id="3063182at2759"/>
<keyword evidence="3" id="KW-1185">Reference proteome</keyword>
<evidence type="ECO:0000313" key="2">
    <source>
        <dbReference type="EMBL" id="KAF7296906.1"/>
    </source>
</evidence>
<dbReference type="EMBL" id="JACAZF010000008">
    <property type="protein sequence ID" value="KAF7296906.1"/>
    <property type="molecule type" value="Genomic_DNA"/>
</dbReference>
<accession>A0A8H6SDU1</accession>
<dbReference type="RefSeq" id="XP_037217265.1">
    <property type="nucleotide sequence ID" value="XM_037365853.1"/>
</dbReference>
<dbReference type="AlphaFoldDB" id="A0A8H6SDU1"/>
<feature type="compositionally biased region" description="Polar residues" evidence="1">
    <location>
        <begin position="1"/>
        <end position="15"/>
    </location>
</feature>
<dbReference type="Proteomes" id="UP000636479">
    <property type="component" value="Unassembled WGS sequence"/>
</dbReference>
<evidence type="ECO:0000313" key="3">
    <source>
        <dbReference type="Proteomes" id="UP000636479"/>
    </source>
</evidence>
<comment type="caution">
    <text evidence="2">The sequence shown here is derived from an EMBL/GenBank/DDBJ whole genome shotgun (WGS) entry which is preliminary data.</text>
</comment>
<evidence type="ECO:0000256" key="1">
    <source>
        <dbReference type="SAM" id="MobiDB-lite"/>
    </source>
</evidence>
<name>A0A8H6SDU1_9AGAR</name>
<feature type="compositionally biased region" description="Low complexity" evidence="1">
    <location>
        <begin position="68"/>
        <end position="99"/>
    </location>
</feature>
<proteinExistence type="predicted"/>
<feature type="region of interest" description="Disordered" evidence="1">
    <location>
        <begin position="1"/>
        <end position="30"/>
    </location>
</feature>